<proteinExistence type="predicted"/>
<feature type="domain" description="F-box" evidence="1">
    <location>
        <begin position="45"/>
        <end position="94"/>
    </location>
</feature>
<dbReference type="Proteomes" id="UP000038045">
    <property type="component" value="Unplaced"/>
</dbReference>
<dbReference type="WBParaSite" id="PTRK_0001150700.1">
    <property type="protein sequence ID" value="PTRK_0001150700.1"/>
    <property type="gene ID" value="PTRK_0001150700"/>
</dbReference>
<evidence type="ECO:0000259" key="1">
    <source>
        <dbReference type="PROSITE" id="PS50181"/>
    </source>
</evidence>
<dbReference type="Pfam" id="PF00646">
    <property type="entry name" value="F-box"/>
    <property type="match status" value="1"/>
</dbReference>
<name>A0A0N4ZSM5_PARTI</name>
<sequence length="363" mass="43060">MLKIFRKESWKKVYGMKRKVSNSSMKEIPHKQRHSCYANIIPVDIKTFDDVSDKCIIEILQRMKIEDVLNMRLVNKRVNTIIKRHFNDFGYKKIEDIYLVGVSNENNLNYCYRLSKSTYMMENKVSKGYAVPMKDVHKVLKCISISNSLNMDKVIFSDDCYIMAHRLCERGISDLILNECMITMNFEKFVSLLKLFRFKNIEFKNCTLDDCQLISDDLFISNLQLKKFVFKQNRMNMDFIHVPLLSNRTLIAWANNASWPNTILLDGIKSNISYNGISALLEAFHLFSIYTSKQNWWLNEMKKVKHITWDFGYIRCQLSQILAVSRKYNLWIKYIKKESKQVAFTYRFSEKTIPLNFNVRIYT</sequence>
<keyword evidence="2" id="KW-1185">Reference proteome</keyword>
<accession>A0A0N4ZSM5</accession>
<dbReference type="AlphaFoldDB" id="A0A0N4ZSM5"/>
<reference evidence="3" key="1">
    <citation type="submission" date="2017-02" db="UniProtKB">
        <authorList>
            <consortium name="WormBaseParasite"/>
        </authorList>
    </citation>
    <scope>IDENTIFICATION</scope>
</reference>
<organism evidence="2 3">
    <name type="scientific">Parastrongyloides trichosuri</name>
    <name type="common">Possum-specific nematode worm</name>
    <dbReference type="NCBI Taxonomy" id="131310"/>
    <lineage>
        <taxon>Eukaryota</taxon>
        <taxon>Metazoa</taxon>
        <taxon>Ecdysozoa</taxon>
        <taxon>Nematoda</taxon>
        <taxon>Chromadorea</taxon>
        <taxon>Rhabditida</taxon>
        <taxon>Tylenchina</taxon>
        <taxon>Panagrolaimomorpha</taxon>
        <taxon>Strongyloidoidea</taxon>
        <taxon>Strongyloididae</taxon>
        <taxon>Parastrongyloides</taxon>
    </lineage>
</organism>
<protein>
    <submittedName>
        <fullName evidence="3">F-box domain-containing protein</fullName>
    </submittedName>
</protein>
<dbReference type="InterPro" id="IPR001810">
    <property type="entry name" value="F-box_dom"/>
</dbReference>
<dbReference type="PROSITE" id="PS50181">
    <property type="entry name" value="FBOX"/>
    <property type="match status" value="1"/>
</dbReference>
<evidence type="ECO:0000313" key="2">
    <source>
        <dbReference type="Proteomes" id="UP000038045"/>
    </source>
</evidence>
<evidence type="ECO:0000313" key="3">
    <source>
        <dbReference type="WBParaSite" id="PTRK_0001150700.1"/>
    </source>
</evidence>